<dbReference type="GO" id="GO:0034113">
    <property type="term" value="P:heterotypic cell-cell adhesion"/>
    <property type="evidence" value="ECO:0007669"/>
    <property type="project" value="TreeGrafter"/>
</dbReference>
<dbReference type="Pfam" id="PF08205">
    <property type="entry name" value="C2-set_2"/>
    <property type="match status" value="1"/>
</dbReference>
<dbReference type="InterPro" id="IPR013106">
    <property type="entry name" value="Ig_V-set"/>
</dbReference>
<protein>
    <submittedName>
        <fullName evidence="11">A127</fullName>
    </submittedName>
</protein>
<keyword evidence="4 9" id="KW-1133">Transmembrane helix</keyword>
<feature type="transmembrane region" description="Helical" evidence="9">
    <location>
        <begin position="242"/>
        <end position="261"/>
    </location>
</feature>
<feature type="domain" description="Ig-like" evidence="10">
    <location>
        <begin position="132"/>
        <end position="217"/>
    </location>
</feature>
<dbReference type="PANTHER" id="PTHR46841">
    <property type="entry name" value="OX-2 MEMBRANE GLYCOPROTEIN"/>
    <property type="match status" value="1"/>
</dbReference>
<keyword evidence="8" id="KW-0393">Immunoglobulin domain</keyword>
<dbReference type="PROSITE" id="PS50835">
    <property type="entry name" value="IG_LIKE"/>
    <property type="match status" value="2"/>
</dbReference>
<dbReference type="EMBL" id="KP967684">
    <property type="protein sequence ID" value="AKE44285.1"/>
    <property type="molecule type" value="Genomic_DNA"/>
</dbReference>
<keyword evidence="7" id="KW-0325">Glycoprotein</keyword>
<gene>
    <name evidence="11" type="primary">a127</name>
</gene>
<dbReference type="Proteomes" id="UP000105122">
    <property type="component" value="Segment"/>
</dbReference>
<feature type="domain" description="Ig-like" evidence="10">
    <location>
        <begin position="16"/>
        <end position="127"/>
    </location>
</feature>
<reference evidence="11 12" key="1">
    <citation type="journal article" date="2015" name="Genome Announc.">
        <title>Complete Genome Sequence of Rat Cytomegalovirus Strain ALL-03 (Malaysian Strain).</title>
        <authorList>
            <person name="Balakrishnan K.N."/>
            <person name="Abdullah A.A."/>
            <person name="Camalxaman S.N."/>
            <person name="Quah Y.W."/>
            <person name="Abba Y."/>
            <person name="Hani H."/>
            <person name="Loh H.S."/>
            <person name="Kamal F.M."/>
            <person name="Zeenathul N.A."/>
            <person name="Aini I."/>
            <person name="Omar A.R."/>
            <person name="Noordin M.M."/>
            <person name="Mohd Azmi M.L."/>
        </authorList>
    </citation>
    <scope>NUCLEOTIDE SEQUENCE [LARGE SCALE GENOMIC DNA]</scope>
    <source>
        <strain evidence="11">ALL-03</strain>
    </source>
</reference>
<dbReference type="InterPro" id="IPR013151">
    <property type="entry name" value="Immunoglobulin_dom"/>
</dbReference>
<evidence type="ECO:0000256" key="9">
    <source>
        <dbReference type="SAM" id="Phobius"/>
    </source>
</evidence>
<dbReference type="InterPro" id="IPR007110">
    <property type="entry name" value="Ig-like_dom"/>
</dbReference>
<comment type="subcellular location">
    <subcellularLocation>
        <location evidence="1">Membrane</location>
        <topology evidence="1">Single-pass type I membrane protein</topology>
    </subcellularLocation>
</comment>
<dbReference type="GO" id="GO:0016020">
    <property type="term" value="C:membrane"/>
    <property type="evidence" value="ECO:0007669"/>
    <property type="project" value="UniProtKB-SubCell"/>
</dbReference>
<evidence type="ECO:0000313" key="11">
    <source>
        <dbReference type="EMBL" id="AKE44285.1"/>
    </source>
</evidence>
<evidence type="ECO:0000256" key="2">
    <source>
        <dbReference type="ARBA" id="ARBA00022692"/>
    </source>
</evidence>
<dbReference type="InterPro" id="IPR003599">
    <property type="entry name" value="Ig_sub"/>
</dbReference>
<evidence type="ECO:0000256" key="5">
    <source>
        <dbReference type="ARBA" id="ARBA00023136"/>
    </source>
</evidence>
<dbReference type="InterPro" id="IPR033321">
    <property type="entry name" value="CD200_Ig_V_dom"/>
</dbReference>
<dbReference type="SMART" id="SM00406">
    <property type="entry name" value="IGv"/>
    <property type="match status" value="1"/>
</dbReference>
<dbReference type="GO" id="GO:0050776">
    <property type="term" value="P:regulation of immune response"/>
    <property type="evidence" value="ECO:0007669"/>
    <property type="project" value="InterPro"/>
</dbReference>
<sequence>MNLMFILFYIIISINPTLSQVEVVTQDVNSSLRSPASLRCSLKTTQEPLIVTWQKKKAVGPENMATYSKAHGVVLQPTYKDRINITELGLLNSSITFWNATLDDEGCYMCLFNMFGSGKVSGTSCLTLRYTPSVFISGNLSDNILNVTCSAVSRPNVSITWVPLGDGLKNFTTSQSQSDGTTKVTSVLYGNLTLHNKNVTCRIIYLNTVYNYSVVLDGFYPTPPTSPVSFTSDNSTRTTRTILLLIIIFMILTTVIALLYWRKQRYSRLMRFYRRSVVPLCPKL</sequence>
<evidence type="ECO:0000256" key="6">
    <source>
        <dbReference type="ARBA" id="ARBA00023157"/>
    </source>
</evidence>
<proteinExistence type="predicted"/>
<dbReference type="Gene3D" id="2.60.40.10">
    <property type="entry name" value="Immunoglobulins"/>
    <property type="match status" value="2"/>
</dbReference>
<evidence type="ECO:0000256" key="8">
    <source>
        <dbReference type="ARBA" id="ARBA00023319"/>
    </source>
</evidence>
<dbReference type="InterPro" id="IPR047164">
    <property type="entry name" value="OX2G-like"/>
</dbReference>
<organism evidence="11 12">
    <name type="scientific">Rat cytomegalovirus ALL-03</name>
    <dbReference type="NCBI Taxonomy" id="1640278"/>
    <lineage>
        <taxon>Viruses</taxon>
        <taxon>Duplodnaviria</taxon>
        <taxon>Heunggongvirae</taxon>
        <taxon>Peploviricota</taxon>
        <taxon>Herviviricetes</taxon>
        <taxon>Herpesvirales</taxon>
        <taxon>Orthoherpesviridae</taxon>
        <taxon>Betaherpesvirinae</taxon>
        <taxon>Muromegalovirus</taxon>
        <taxon>Muromegalovirus muridbeta8</taxon>
        <taxon>Rat cytomegalovirus (isolate England)</taxon>
    </lineage>
</organism>
<keyword evidence="6" id="KW-1015">Disulfide bond</keyword>
<keyword evidence="3" id="KW-0732">Signal</keyword>
<evidence type="ECO:0000256" key="7">
    <source>
        <dbReference type="ARBA" id="ARBA00023180"/>
    </source>
</evidence>
<keyword evidence="2 9" id="KW-0812">Transmembrane</keyword>
<evidence type="ECO:0000256" key="3">
    <source>
        <dbReference type="ARBA" id="ARBA00022729"/>
    </source>
</evidence>
<dbReference type="InterPro" id="IPR036179">
    <property type="entry name" value="Ig-like_dom_sf"/>
</dbReference>
<dbReference type="Pfam" id="PF00047">
    <property type="entry name" value="ig"/>
    <property type="match status" value="1"/>
</dbReference>
<evidence type="ECO:0000256" key="1">
    <source>
        <dbReference type="ARBA" id="ARBA00004479"/>
    </source>
</evidence>
<dbReference type="SMART" id="SM00409">
    <property type="entry name" value="IG"/>
    <property type="match status" value="1"/>
</dbReference>
<dbReference type="GO" id="GO:0098632">
    <property type="term" value="F:cell-cell adhesion mediator activity"/>
    <property type="evidence" value="ECO:0007669"/>
    <property type="project" value="InterPro"/>
</dbReference>
<accession>A0A0F6TGI8</accession>
<evidence type="ECO:0000256" key="4">
    <source>
        <dbReference type="ARBA" id="ARBA00022989"/>
    </source>
</evidence>
<dbReference type="CDD" id="cd05846">
    <property type="entry name" value="IgV_1_MRC-OX-2_like"/>
    <property type="match status" value="1"/>
</dbReference>
<dbReference type="InterPro" id="IPR013162">
    <property type="entry name" value="CD80_C2-set"/>
</dbReference>
<name>A0A0F6TGI8_RCMVE</name>
<dbReference type="InterPro" id="IPR013783">
    <property type="entry name" value="Ig-like_fold"/>
</dbReference>
<dbReference type="PANTHER" id="PTHR46841:SF3">
    <property type="entry name" value="OX-2 MEMBRANE GLYCOPROTEIN"/>
    <property type="match status" value="1"/>
</dbReference>
<evidence type="ECO:0000313" key="12">
    <source>
        <dbReference type="Proteomes" id="UP000105122"/>
    </source>
</evidence>
<dbReference type="SUPFAM" id="SSF48726">
    <property type="entry name" value="Immunoglobulin"/>
    <property type="match status" value="1"/>
</dbReference>
<keyword evidence="5 9" id="KW-0472">Membrane</keyword>
<evidence type="ECO:0000259" key="10">
    <source>
        <dbReference type="PROSITE" id="PS50835"/>
    </source>
</evidence>